<dbReference type="FunFam" id="1.10.238.10:FF:000030">
    <property type="entry name" value="DCN1-like protein"/>
    <property type="match status" value="1"/>
</dbReference>
<dbReference type="Pfam" id="PF03556">
    <property type="entry name" value="Cullin_binding"/>
    <property type="match status" value="1"/>
</dbReference>
<name>A0AAV4PWD6_9ARAC</name>
<comment type="function">
    <text evidence="3">Neddylation of cullins play an essential role in the regulation of SCF-type complexes activity.</text>
</comment>
<keyword evidence="7" id="KW-1185">Reference proteome</keyword>
<dbReference type="AlphaFoldDB" id="A0AAV4PWD6"/>
<dbReference type="Gene3D" id="1.10.238.10">
    <property type="entry name" value="EF-hand"/>
    <property type="match status" value="1"/>
</dbReference>
<dbReference type="GO" id="GO:0031624">
    <property type="term" value="F:ubiquitin conjugating enzyme binding"/>
    <property type="evidence" value="ECO:0007669"/>
    <property type="project" value="TreeGrafter"/>
</dbReference>
<protein>
    <recommendedName>
        <fullName evidence="3">Defective in cullin neddylation protein</fullName>
    </recommendedName>
</protein>
<keyword evidence="1" id="KW-0833">Ubl conjugation pathway</keyword>
<evidence type="ECO:0000259" key="5">
    <source>
        <dbReference type="PROSITE" id="PS51229"/>
    </source>
</evidence>
<dbReference type="Proteomes" id="UP001054837">
    <property type="component" value="Unassembled WGS sequence"/>
</dbReference>
<evidence type="ECO:0000313" key="6">
    <source>
        <dbReference type="EMBL" id="GIX99492.1"/>
    </source>
</evidence>
<dbReference type="Gene3D" id="1.10.238.200">
    <property type="entry name" value="Cullin, PONY binding domain"/>
    <property type="match status" value="1"/>
</dbReference>
<comment type="caution">
    <text evidence="6">The sequence shown here is derived from an EMBL/GenBank/DDBJ whole genome shotgun (WGS) entry which is preliminary data.</text>
</comment>
<dbReference type="PROSITE" id="PS51229">
    <property type="entry name" value="DCUN1"/>
    <property type="match status" value="1"/>
</dbReference>
<dbReference type="InterPro" id="IPR005176">
    <property type="entry name" value="PONY_dom"/>
</dbReference>
<proteinExistence type="predicted"/>
<dbReference type="FunFam" id="1.10.238.200:FF:000002">
    <property type="entry name" value="DCN1-like protein"/>
    <property type="match status" value="1"/>
</dbReference>
<dbReference type="PANTHER" id="PTHR12281:SF12">
    <property type="entry name" value="DEFECTIVE IN CULLIN NEDDYLATION PROTEIN"/>
    <property type="match status" value="1"/>
</dbReference>
<dbReference type="InterPro" id="IPR042460">
    <property type="entry name" value="DCN1-like_PONY"/>
</dbReference>
<reference evidence="6 7" key="1">
    <citation type="submission" date="2021-06" db="EMBL/GenBank/DDBJ databases">
        <title>Caerostris darwini draft genome.</title>
        <authorList>
            <person name="Kono N."/>
            <person name="Arakawa K."/>
        </authorList>
    </citation>
    <scope>NUCLEOTIDE SEQUENCE [LARGE SCALE GENOMIC DNA]</scope>
</reference>
<gene>
    <name evidence="6" type="primary">DCUN1D4</name>
    <name evidence="6" type="ORF">CDAR_104321</name>
</gene>
<dbReference type="GO" id="GO:0045116">
    <property type="term" value="P:protein neddylation"/>
    <property type="evidence" value="ECO:0007669"/>
    <property type="project" value="TreeGrafter"/>
</dbReference>
<dbReference type="GO" id="GO:0032182">
    <property type="term" value="F:ubiquitin-like protein binding"/>
    <property type="evidence" value="ECO:0007669"/>
    <property type="project" value="TreeGrafter"/>
</dbReference>
<evidence type="ECO:0000256" key="1">
    <source>
        <dbReference type="ARBA" id="ARBA00022786"/>
    </source>
</evidence>
<dbReference type="InterPro" id="IPR014764">
    <property type="entry name" value="DCN-prot"/>
</dbReference>
<feature type="compositionally biased region" description="Basic residues" evidence="4">
    <location>
        <begin position="76"/>
        <end position="90"/>
    </location>
</feature>
<evidence type="ECO:0000256" key="4">
    <source>
        <dbReference type="SAM" id="MobiDB-lite"/>
    </source>
</evidence>
<organism evidence="6 7">
    <name type="scientific">Caerostris darwini</name>
    <dbReference type="NCBI Taxonomy" id="1538125"/>
    <lineage>
        <taxon>Eukaryota</taxon>
        <taxon>Metazoa</taxon>
        <taxon>Ecdysozoa</taxon>
        <taxon>Arthropoda</taxon>
        <taxon>Chelicerata</taxon>
        <taxon>Arachnida</taxon>
        <taxon>Araneae</taxon>
        <taxon>Araneomorphae</taxon>
        <taxon>Entelegynae</taxon>
        <taxon>Araneoidea</taxon>
        <taxon>Araneidae</taxon>
        <taxon>Caerostris</taxon>
    </lineage>
</organism>
<evidence type="ECO:0000313" key="7">
    <source>
        <dbReference type="Proteomes" id="UP001054837"/>
    </source>
</evidence>
<accession>A0AAV4PWD6</accession>
<dbReference type="PANTHER" id="PTHR12281">
    <property type="entry name" value="RP42 RELATED"/>
    <property type="match status" value="1"/>
</dbReference>
<dbReference type="GO" id="GO:0000151">
    <property type="term" value="C:ubiquitin ligase complex"/>
    <property type="evidence" value="ECO:0007669"/>
    <property type="project" value="TreeGrafter"/>
</dbReference>
<comment type="function">
    <text evidence="2">Promotes neddylation of cullin components of SCF-type E3 ubiquitin ligase complexes and thus regulates SCF-type complex activity. Function promotes cell proliferation.</text>
</comment>
<feature type="domain" description="DCUN1" evidence="5">
    <location>
        <begin position="100"/>
        <end position="289"/>
    </location>
</feature>
<sequence length="303" mass="35779">MLAHVGDKCLTVIQKTDKTDTNDPSSVLLPRRLQELTLQENSTVGLGECERLERLSIAMPPQRRKRVEVVEEPKSNSKRQRMHNNSRKSSRNVEILDDTFSQKKCNLFFSEYADPNDPDVITPESMEKFCEDIGVEPENVVMLVLAWKMDAKQMGFFTRTEWLRGLSDLECDSLEKIRNKIDYLRSLLNEPIVFKNIYRYAYDFARDREQRSMDMETAKAMLQLLLGRSWHMYGSFHQFLEQQTRYRVINKDQWCNILEFSRTILADLSNYDEDGAWPVLLDEFVEWYKTKHNFPNLKTSTEY</sequence>
<evidence type="ECO:0000256" key="2">
    <source>
        <dbReference type="ARBA" id="ARBA00059219"/>
    </source>
</evidence>
<feature type="region of interest" description="Disordered" evidence="4">
    <location>
        <begin position="63"/>
        <end position="91"/>
    </location>
</feature>
<dbReference type="GO" id="GO:0097602">
    <property type="term" value="F:cullin family protein binding"/>
    <property type="evidence" value="ECO:0007669"/>
    <property type="project" value="TreeGrafter"/>
</dbReference>
<evidence type="ECO:0000256" key="3">
    <source>
        <dbReference type="RuleBase" id="RU410713"/>
    </source>
</evidence>
<dbReference type="EMBL" id="BPLQ01003301">
    <property type="protein sequence ID" value="GIX99492.1"/>
    <property type="molecule type" value="Genomic_DNA"/>
</dbReference>